<dbReference type="SUPFAM" id="SSF56645">
    <property type="entry name" value="Acyl-CoA dehydrogenase NM domain-like"/>
    <property type="match status" value="1"/>
</dbReference>
<keyword evidence="1" id="KW-0560">Oxidoreductase</keyword>
<dbReference type="InterPro" id="IPR013786">
    <property type="entry name" value="AcylCoA_DH/ox_N"/>
</dbReference>
<evidence type="ECO:0000313" key="5">
    <source>
        <dbReference type="Proteomes" id="UP001163293"/>
    </source>
</evidence>
<feature type="domain" description="Acyl-CoA dehydrogenase/oxidase N-terminal" evidence="2">
    <location>
        <begin position="24"/>
        <end position="107"/>
    </location>
</feature>
<evidence type="ECO:0000256" key="1">
    <source>
        <dbReference type="ARBA" id="ARBA00023002"/>
    </source>
</evidence>
<dbReference type="InterPro" id="IPR046373">
    <property type="entry name" value="Acyl-CoA_Oxase/DH_mid-dom_sf"/>
</dbReference>
<dbReference type="Gene3D" id="1.10.540.10">
    <property type="entry name" value="Acyl-CoA dehydrogenase/oxidase, N-terminal domain"/>
    <property type="match status" value="1"/>
</dbReference>
<dbReference type="GO" id="GO:0016627">
    <property type="term" value="F:oxidoreductase activity, acting on the CH-CH group of donors"/>
    <property type="evidence" value="ECO:0007669"/>
    <property type="project" value="InterPro"/>
</dbReference>
<dbReference type="InterPro" id="IPR009100">
    <property type="entry name" value="AcylCoA_DH/oxidase_NM_dom_sf"/>
</dbReference>
<dbReference type="SMR" id="A0AAX3EJ03"/>
<dbReference type="Gene3D" id="2.40.110.10">
    <property type="entry name" value="Butyryl-CoA Dehydrogenase, subunit A, domain 2"/>
    <property type="match status" value="1"/>
</dbReference>
<proteinExistence type="predicted"/>
<name>A0AAX3EJ03_PAEUR</name>
<dbReference type="Gene3D" id="1.20.140.10">
    <property type="entry name" value="Butyryl-CoA Dehydrogenase, subunit A, domain 3"/>
    <property type="match status" value="1"/>
</dbReference>
<reference evidence="4" key="1">
    <citation type="submission" date="2022-07" db="EMBL/GenBank/DDBJ databases">
        <authorList>
            <person name="Wu T."/>
        </authorList>
    </citation>
    <scope>NUCLEOTIDE SEQUENCE</scope>
    <source>
        <strain evidence="4">SD-1</strain>
    </source>
</reference>
<dbReference type="AlphaFoldDB" id="A0AAX3EJ03"/>
<keyword evidence="5" id="KW-1185">Reference proteome</keyword>
<dbReference type="Pfam" id="PF08028">
    <property type="entry name" value="Acyl-CoA_dh_2"/>
    <property type="match status" value="1"/>
</dbReference>
<evidence type="ECO:0000259" key="2">
    <source>
        <dbReference type="Pfam" id="PF02771"/>
    </source>
</evidence>
<dbReference type="SUPFAM" id="SSF47203">
    <property type="entry name" value="Acyl-CoA dehydrogenase C-terminal domain-like"/>
    <property type="match status" value="1"/>
</dbReference>
<dbReference type="PIRSF" id="PIRSF016578">
    <property type="entry name" value="HsaA"/>
    <property type="match status" value="1"/>
</dbReference>
<dbReference type="Pfam" id="PF02771">
    <property type="entry name" value="Acyl-CoA_dh_N"/>
    <property type="match status" value="1"/>
</dbReference>
<sequence>MVDSSLPPDISALLERIDEIRPLIEKNAAQGEAERRVSQESIDALEAIGAFRVTQPAKYGGYEGDSRAQVDVGAAVGKGDGGTAWVVALTNIANWLTALYPEKAQDDVWGEDRNAKVSVVLATNGKTQRVDGGYLVSGEWSYNSASWHTQWAILGAELVDENGDFVDTAQLLIPRSDLGFKDIWHVAGMRSSGSNALSATDVFVPDHRVMRGEPALRGTYPGTTEDTPAVYRAGWIPVLNIILVGPQLGMGRAVLERVISKADSKAIAYTSFERQSDSIAFQLDIAKAALLLEAAEGFAHRATDEIDIPAAQGVYPDYLTRARNRAYVGWIVEHTARAIEMLLTAHGSGAFAEVNPLQRLWRDQAVASRHAFVLPALGYELYGKALLGREDGDSVTPLV</sequence>
<accession>A0AAX3EJ03</accession>
<feature type="domain" description="Acyl-CoA dehydrogenase C-terminal" evidence="3">
    <location>
        <begin position="242"/>
        <end position="373"/>
    </location>
</feature>
<gene>
    <name evidence="4" type="ORF">NL394_01505</name>
</gene>
<evidence type="ECO:0000313" key="4">
    <source>
        <dbReference type="EMBL" id="UYV97954.1"/>
    </source>
</evidence>
<evidence type="ECO:0000259" key="3">
    <source>
        <dbReference type="Pfam" id="PF08028"/>
    </source>
</evidence>
<dbReference type="InterPro" id="IPR013107">
    <property type="entry name" value="Acyl-CoA_DH_C"/>
</dbReference>
<dbReference type="InterPro" id="IPR037069">
    <property type="entry name" value="AcylCoA_DH/ox_N_sf"/>
</dbReference>
<dbReference type="InterPro" id="IPR036250">
    <property type="entry name" value="AcylCo_DH-like_C"/>
</dbReference>
<dbReference type="RefSeq" id="WP_036299419.1">
    <property type="nucleotide sequence ID" value="NZ_CP043010.1"/>
</dbReference>
<dbReference type="GO" id="GO:0050660">
    <property type="term" value="F:flavin adenine dinucleotide binding"/>
    <property type="evidence" value="ECO:0007669"/>
    <property type="project" value="InterPro"/>
</dbReference>
<dbReference type="EMBL" id="CP101185">
    <property type="protein sequence ID" value="UYV97954.1"/>
    <property type="molecule type" value="Genomic_DNA"/>
</dbReference>
<dbReference type="Proteomes" id="UP001163293">
    <property type="component" value="Chromosome"/>
</dbReference>
<protein>
    <submittedName>
        <fullName evidence="4">Oxidoreductase</fullName>
    </submittedName>
</protein>
<organism evidence="4 5">
    <name type="scientific">Paenarthrobacter ureafaciens</name>
    <dbReference type="NCBI Taxonomy" id="37931"/>
    <lineage>
        <taxon>Bacteria</taxon>
        <taxon>Bacillati</taxon>
        <taxon>Actinomycetota</taxon>
        <taxon>Actinomycetes</taxon>
        <taxon>Micrococcales</taxon>
        <taxon>Micrococcaceae</taxon>
        <taxon>Paenarthrobacter</taxon>
    </lineage>
</organism>